<dbReference type="EMBL" id="HBUF01306358">
    <property type="protein sequence ID" value="CAG6692256.1"/>
    <property type="molecule type" value="Transcribed_RNA"/>
</dbReference>
<dbReference type="EMBL" id="HBUF01679193">
    <property type="protein sequence ID" value="CAG6792047.1"/>
    <property type="molecule type" value="Transcribed_RNA"/>
</dbReference>
<protein>
    <submittedName>
        <fullName evidence="1">Uncharacterized protein</fullName>
    </submittedName>
</protein>
<dbReference type="EMBL" id="HBUF01679192">
    <property type="protein sequence ID" value="CAG6792045.1"/>
    <property type="molecule type" value="Transcribed_RNA"/>
</dbReference>
<accession>A0A8D8M2V3</accession>
<name>A0A8D8M2V3_9HEMI</name>
<proteinExistence type="predicted"/>
<reference evidence="1" key="1">
    <citation type="submission" date="2021-05" db="EMBL/GenBank/DDBJ databases">
        <authorList>
            <person name="Alioto T."/>
            <person name="Alioto T."/>
            <person name="Gomez Garrido J."/>
        </authorList>
    </citation>
    <scope>NUCLEOTIDE SEQUENCE</scope>
</reference>
<dbReference type="AlphaFoldDB" id="A0A8D8M2V3"/>
<organism evidence="1">
    <name type="scientific">Cacopsylla melanoneura</name>
    <dbReference type="NCBI Taxonomy" id="428564"/>
    <lineage>
        <taxon>Eukaryota</taxon>
        <taxon>Metazoa</taxon>
        <taxon>Ecdysozoa</taxon>
        <taxon>Arthropoda</taxon>
        <taxon>Hexapoda</taxon>
        <taxon>Insecta</taxon>
        <taxon>Pterygota</taxon>
        <taxon>Neoptera</taxon>
        <taxon>Paraneoptera</taxon>
        <taxon>Hemiptera</taxon>
        <taxon>Sternorrhyncha</taxon>
        <taxon>Psylloidea</taxon>
        <taxon>Psyllidae</taxon>
        <taxon>Psyllinae</taxon>
        <taxon>Cacopsylla</taxon>
    </lineage>
</organism>
<dbReference type="EMBL" id="HBUF01679195">
    <property type="protein sequence ID" value="CAG6792051.1"/>
    <property type="molecule type" value="Transcribed_RNA"/>
</dbReference>
<sequence length="102" mass="11092">MGPDSEGNNSQLFLLGLHCHADPGRYDVGEVGRQVAPGGLHGILWPLHAPYSVGGDSRRSCCYDYHSSGAGIGSGFHFPVNQRFHVKMGASTRESQVVFFRF</sequence>
<evidence type="ECO:0000313" key="1">
    <source>
        <dbReference type="EMBL" id="CAG6621079.1"/>
    </source>
</evidence>
<dbReference type="EMBL" id="HBUF01049213">
    <property type="protein sequence ID" value="CAG6621079.1"/>
    <property type="molecule type" value="Transcribed_RNA"/>
</dbReference>